<dbReference type="InterPro" id="IPR029510">
    <property type="entry name" value="Ald_DH_CS_GLU"/>
</dbReference>
<dbReference type="InterPro" id="IPR015590">
    <property type="entry name" value="Aldehyde_DH_dom"/>
</dbReference>
<dbReference type="EMBL" id="GGYP01000310">
    <property type="protein sequence ID" value="MDE45081.1"/>
    <property type="molecule type" value="Transcribed_RNA"/>
</dbReference>
<organism evidence="6">
    <name type="scientific">Aceria tosichella</name>
    <name type="common">wheat curl mite</name>
    <dbReference type="NCBI Taxonomy" id="561515"/>
    <lineage>
        <taxon>Eukaryota</taxon>
        <taxon>Metazoa</taxon>
        <taxon>Ecdysozoa</taxon>
        <taxon>Arthropoda</taxon>
        <taxon>Chelicerata</taxon>
        <taxon>Arachnida</taxon>
        <taxon>Acari</taxon>
        <taxon>Acariformes</taxon>
        <taxon>Trombidiformes</taxon>
        <taxon>Prostigmata</taxon>
        <taxon>Eupodina</taxon>
        <taxon>Eriophyoidea</taxon>
        <taxon>Eriophyidae</taxon>
        <taxon>Eriophyinae</taxon>
        <taxon>Aceriini</taxon>
        <taxon>Aceria</taxon>
    </lineage>
</organism>
<dbReference type="PANTHER" id="PTHR11699">
    <property type="entry name" value="ALDEHYDE DEHYDROGENASE-RELATED"/>
    <property type="match status" value="1"/>
</dbReference>
<evidence type="ECO:0000313" key="6">
    <source>
        <dbReference type="EMBL" id="MDE45081.1"/>
    </source>
</evidence>
<dbReference type="SUPFAM" id="SSF53720">
    <property type="entry name" value="ALDH-like"/>
    <property type="match status" value="1"/>
</dbReference>
<dbReference type="AlphaFoldDB" id="A0A6G1S4D6"/>
<dbReference type="InterPro" id="IPR016163">
    <property type="entry name" value="Ald_DH_C"/>
</dbReference>
<proteinExistence type="inferred from homology"/>
<feature type="domain" description="Aldehyde dehydrogenase" evidence="5">
    <location>
        <begin position="22"/>
        <end position="480"/>
    </location>
</feature>
<gene>
    <name evidence="6" type="primary">ALDH1A1_0</name>
    <name evidence="6" type="ORF">g.9721</name>
</gene>
<dbReference type="FunFam" id="3.40.605.10:FF:000050">
    <property type="entry name" value="Aldehyde dehydrogenase, mitochondrial"/>
    <property type="match status" value="1"/>
</dbReference>
<evidence type="ECO:0000256" key="3">
    <source>
        <dbReference type="PROSITE-ProRule" id="PRU10007"/>
    </source>
</evidence>
<evidence type="ECO:0000259" key="5">
    <source>
        <dbReference type="Pfam" id="PF00171"/>
    </source>
</evidence>
<sequence>MDPKPQLKPEVKFTQLFINNEFVNSSSGKTFATINPANLEEIAQVQEANAADVDRAVEAARVAFTTWRHVDASARGELMYRFAELINRDANYLASLESYNNGKPYADALGDVLASVATLKYYAGAADKLTSQVIPADGNKFAYTLYEPVGVCGAITPWNYPILMAVIKIAPCLVTGNTLVLKPAEQTPLTALVLASLAKEAGLPAGVLNVVPGFGPTAGQPLVRHPVVRKITFTGSTEVGKLIQREASHTVKRVSLELGGKSPLIIFPDANLDRAVEIAHKLVMINQGQCCIAASRTFVHEDIYDEFVKRSVELAKKRKVGNPLEVGIDQGPQIDNEQFTKILDLIESGKKEGAKLECGGKRFGEKGYFIEPTVFSNVSDNMRIAREEIFGPVQQILKFKDTDEVIKRANDTNYGLGAGLFTENLNTALKVSSRLEAGQVYVNNYFDPSIQIPFGGFKESGIGREFGLDGLRQYYEIKSVIVDLPFKM</sequence>
<feature type="active site" evidence="3">
    <location>
        <position position="257"/>
    </location>
</feature>
<keyword evidence="2 4" id="KW-0560">Oxidoreductase</keyword>
<dbReference type="GO" id="GO:0016620">
    <property type="term" value="F:oxidoreductase activity, acting on the aldehyde or oxo group of donors, NAD or NADP as acceptor"/>
    <property type="evidence" value="ECO:0007669"/>
    <property type="project" value="InterPro"/>
</dbReference>
<dbReference type="FunFam" id="3.40.309.10:FF:000001">
    <property type="entry name" value="Mitochondrial aldehyde dehydrogenase 2"/>
    <property type="match status" value="1"/>
</dbReference>
<evidence type="ECO:0000256" key="2">
    <source>
        <dbReference type="ARBA" id="ARBA00023002"/>
    </source>
</evidence>
<reference evidence="6" key="1">
    <citation type="submission" date="2018-10" db="EMBL/GenBank/DDBJ databases">
        <title>Transcriptome assembly of Aceria tosichella (Wheat curl mite) Type 2.</title>
        <authorList>
            <person name="Scully E.D."/>
            <person name="Geib S.M."/>
            <person name="Palmer N.A."/>
            <person name="Gupta A.K."/>
            <person name="Sarath G."/>
            <person name="Tatineni S."/>
        </authorList>
    </citation>
    <scope>NUCLEOTIDE SEQUENCE</scope>
    <source>
        <strain evidence="6">LincolnNE</strain>
    </source>
</reference>
<protein>
    <submittedName>
        <fullName evidence="6">Retinal dehydrogenase 1</fullName>
    </submittedName>
</protein>
<name>A0A6G1S4D6_9ACAR</name>
<dbReference type="Gene3D" id="3.40.309.10">
    <property type="entry name" value="Aldehyde Dehydrogenase, Chain A, domain 2"/>
    <property type="match status" value="1"/>
</dbReference>
<dbReference type="InterPro" id="IPR016162">
    <property type="entry name" value="Ald_DH_N"/>
</dbReference>
<evidence type="ECO:0000256" key="4">
    <source>
        <dbReference type="RuleBase" id="RU003345"/>
    </source>
</evidence>
<comment type="similarity">
    <text evidence="1 4">Belongs to the aldehyde dehydrogenase family.</text>
</comment>
<dbReference type="PROSITE" id="PS00687">
    <property type="entry name" value="ALDEHYDE_DEHYDR_GLU"/>
    <property type="match status" value="1"/>
</dbReference>
<dbReference type="Gene3D" id="3.40.605.10">
    <property type="entry name" value="Aldehyde Dehydrogenase, Chain A, domain 1"/>
    <property type="match status" value="1"/>
</dbReference>
<dbReference type="Pfam" id="PF00171">
    <property type="entry name" value="Aldedh"/>
    <property type="match status" value="1"/>
</dbReference>
<accession>A0A6G1S4D6</accession>
<dbReference type="InterPro" id="IPR016161">
    <property type="entry name" value="Ald_DH/histidinol_DH"/>
</dbReference>
<evidence type="ECO:0000256" key="1">
    <source>
        <dbReference type="ARBA" id="ARBA00009986"/>
    </source>
</evidence>